<evidence type="ECO:0000313" key="4">
    <source>
        <dbReference type="EMBL" id="EQC29657.1"/>
    </source>
</evidence>
<dbReference type="VEuPathDB" id="FungiDB:SDRG_12661"/>
<feature type="region of interest" description="Disordered" evidence="1">
    <location>
        <begin position="125"/>
        <end position="168"/>
    </location>
</feature>
<keyword evidence="5" id="KW-1185">Reference proteome</keyword>
<name>T0RII5_SAPDV</name>
<dbReference type="GeneID" id="19953388"/>
<dbReference type="Pfam" id="PF24784">
    <property type="entry name" value="Temptin_C"/>
    <property type="match status" value="1"/>
</dbReference>
<dbReference type="Proteomes" id="UP000030762">
    <property type="component" value="Unassembled WGS sequence"/>
</dbReference>
<dbReference type="STRING" id="1156394.T0RII5"/>
<organism evidence="4 5">
    <name type="scientific">Saprolegnia diclina (strain VS20)</name>
    <dbReference type="NCBI Taxonomy" id="1156394"/>
    <lineage>
        <taxon>Eukaryota</taxon>
        <taxon>Sar</taxon>
        <taxon>Stramenopiles</taxon>
        <taxon>Oomycota</taxon>
        <taxon>Saprolegniomycetes</taxon>
        <taxon>Saprolegniales</taxon>
        <taxon>Saprolegniaceae</taxon>
        <taxon>Saprolegnia</taxon>
    </lineage>
</organism>
<dbReference type="OrthoDB" id="129121at2759"/>
<dbReference type="PANTHER" id="PTHR34737:SF2">
    <property type="entry name" value="EF-HAND DOMAIN-CONTAINING PROTEIN"/>
    <property type="match status" value="1"/>
</dbReference>
<proteinExistence type="predicted"/>
<evidence type="ECO:0000259" key="3">
    <source>
        <dbReference type="Pfam" id="PF24784"/>
    </source>
</evidence>
<dbReference type="PANTHER" id="PTHR34737">
    <property type="entry name" value="EF-HAND DOMAIN-CONTAINING PROTEIN"/>
    <property type="match status" value="1"/>
</dbReference>
<reference evidence="4 5" key="1">
    <citation type="submission" date="2012-04" db="EMBL/GenBank/DDBJ databases">
        <title>The Genome Sequence of Saprolegnia declina VS20.</title>
        <authorList>
            <consortium name="The Broad Institute Genome Sequencing Platform"/>
            <person name="Russ C."/>
            <person name="Nusbaum C."/>
            <person name="Tyler B."/>
            <person name="van West P."/>
            <person name="Dieguez-Uribeondo J."/>
            <person name="de Bruijn I."/>
            <person name="Tripathy S."/>
            <person name="Jiang R."/>
            <person name="Young S.K."/>
            <person name="Zeng Q."/>
            <person name="Gargeya S."/>
            <person name="Fitzgerald M."/>
            <person name="Haas B."/>
            <person name="Abouelleil A."/>
            <person name="Alvarado L."/>
            <person name="Arachchi H.M."/>
            <person name="Berlin A."/>
            <person name="Chapman S.B."/>
            <person name="Goldberg J."/>
            <person name="Griggs A."/>
            <person name="Gujja S."/>
            <person name="Hansen M."/>
            <person name="Howarth C."/>
            <person name="Imamovic A."/>
            <person name="Larimer J."/>
            <person name="McCowen C."/>
            <person name="Montmayeur A."/>
            <person name="Murphy C."/>
            <person name="Neiman D."/>
            <person name="Pearson M."/>
            <person name="Priest M."/>
            <person name="Roberts A."/>
            <person name="Saif S."/>
            <person name="Shea T."/>
            <person name="Sisk P."/>
            <person name="Sykes S."/>
            <person name="Wortman J."/>
            <person name="Nusbaum C."/>
            <person name="Birren B."/>
        </authorList>
    </citation>
    <scope>NUCLEOTIDE SEQUENCE [LARGE SCALE GENOMIC DNA]</scope>
    <source>
        <strain evidence="4 5">VS20</strain>
    </source>
</reference>
<evidence type="ECO:0000256" key="1">
    <source>
        <dbReference type="SAM" id="MobiDB-lite"/>
    </source>
</evidence>
<dbReference type="OMA" id="CEADSDD"/>
<dbReference type="InterPro" id="IPR057626">
    <property type="entry name" value="S-S_Temptin"/>
</dbReference>
<feature type="domain" description="Temptin Cys/Cys disulfide" evidence="3">
    <location>
        <begin position="18"/>
        <end position="107"/>
    </location>
</feature>
<dbReference type="InterPro" id="IPR055313">
    <property type="entry name" value="Temptin-like"/>
</dbReference>
<feature type="compositionally biased region" description="Polar residues" evidence="1">
    <location>
        <begin position="127"/>
        <end position="136"/>
    </location>
</feature>
<sequence length="190" mass="18339">MKSVLSLAALCLLVPSASGYGKFVALLPNGNKVAGTAAVGHVDPSGGGARNAFGKDFAANGLAWNTALCKLDSDGDGATNGEELGDPCCTWTAGAALTSTAAPTSPGTKDTFTTAQLAALKCASAPGGNSTAKPGNSTTTIVTTKPSSTTASSTATTAPSATTTKPAASSAAITSVSLTLAVAAVWTAAQ</sequence>
<feature type="compositionally biased region" description="Low complexity" evidence="1">
    <location>
        <begin position="137"/>
        <end position="168"/>
    </location>
</feature>
<evidence type="ECO:0000313" key="5">
    <source>
        <dbReference type="Proteomes" id="UP000030762"/>
    </source>
</evidence>
<dbReference type="RefSeq" id="XP_008616961.1">
    <property type="nucleotide sequence ID" value="XM_008618739.1"/>
</dbReference>
<dbReference type="eggNOG" id="ENOG502S6MM">
    <property type="taxonomic scope" value="Eukaryota"/>
</dbReference>
<gene>
    <name evidence="4" type="ORF">SDRG_12661</name>
</gene>
<dbReference type="InParanoid" id="T0RII5"/>
<feature type="signal peptide" evidence="2">
    <location>
        <begin position="1"/>
        <end position="19"/>
    </location>
</feature>
<dbReference type="EMBL" id="JH767182">
    <property type="protein sequence ID" value="EQC29657.1"/>
    <property type="molecule type" value="Genomic_DNA"/>
</dbReference>
<keyword evidence="2" id="KW-0732">Signal</keyword>
<feature type="chain" id="PRO_5004583999" description="Temptin Cys/Cys disulfide domain-containing protein" evidence="2">
    <location>
        <begin position="20"/>
        <end position="190"/>
    </location>
</feature>
<protein>
    <recommendedName>
        <fullName evidence="3">Temptin Cys/Cys disulfide domain-containing protein</fullName>
    </recommendedName>
</protein>
<evidence type="ECO:0000256" key="2">
    <source>
        <dbReference type="SAM" id="SignalP"/>
    </source>
</evidence>
<dbReference type="AlphaFoldDB" id="T0RII5"/>
<accession>T0RII5</accession>